<keyword evidence="2" id="KW-1185">Reference proteome</keyword>
<sequence>MRRAVLAQPARRGIVVGSVAPTLIRVVAGLVDSPASASSPGSSLGSVFRFDPGPRFVPTGGLTRSLASGRGHATEVLAACLLDWESRPTRDQTFV</sequence>
<name>A0A0A0JHG4_9MICO</name>
<proteinExistence type="predicted"/>
<gene>
    <name evidence="1" type="ORF">N803_04700</name>
</gene>
<dbReference type="Proteomes" id="UP000030011">
    <property type="component" value="Unassembled WGS sequence"/>
</dbReference>
<evidence type="ECO:0000313" key="2">
    <source>
        <dbReference type="Proteomes" id="UP000030011"/>
    </source>
</evidence>
<reference evidence="1 2" key="1">
    <citation type="submission" date="2013-08" db="EMBL/GenBank/DDBJ databases">
        <title>The genome sequence of Knoellia subterranea.</title>
        <authorList>
            <person name="Zhu W."/>
            <person name="Wang G."/>
        </authorList>
    </citation>
    <scope>NUCLEOTIDE SEQUENCE [LARGE SCALE GENOMIC DNA]</scope>
    <source>
        <strain evidence="1 2">KCTC 19937</strain>
    </source>
</reference>
<comment type="caution">
    <text evidence="1">The sequence shown here is derived from an EMBL/GenBank/DDBJ whole genome shotgun (WGS) entry which is preliminary data.</text>
</comment>
<dbReference type="EMBL" id="AVPK01000010">
    <property type="protein sequence ID" value="KGN36543.1"/>
    <property type="molecule type" value="Genomic_DNA"/>
</dbReference>
<organism evidence="1 2">
    <name type="scientific">Knoellia subterranea KCTC 19937</name>
    <dbReference type="NCBI Taxonomy" id="1385521"/>
    <lineage>
        <taxon>Bacteria</taxon>
        <taxon>Bacillati</taxon>
        <taxon>Actinomycetota</taxon>
        <taxon>Actinomycetes</taxon>
        <taxon>Micrococcales</taxon>
        <taxon>Intrasporangiaceae</taxon>
        <taxon>Knoellia</taxon>
    </lineage>
</organism>
<evidence type="ECO:0000313" key="1">
    <source>
        <dbReference type="EMBL" id="KGN36543.1"/>
    </source>
</evidence>
<dbReference type="RefSeq" id="WP_035906796.1">
    <property type="nucleotide sequence ID" value="NZ_AVPK01000010.1"/>
</dbReference>
<accession>A0A0A0JHG4</accession>
<protein>
    <submittedName>
        <fullName evidence="1">Uncharacterized protein</fullName>
    </submittedName>
</protein>
<dbReference type="AlphaFoldDB" id="A0A0A0JHG4"/>